<name>A0ABV7HH21_9GAMM</name>
<reference evidence="2" key="1">
    <citation type="journal article" date="2019" name="Int. J. Syst. Evol. Microbiol.">
        <title>The Global Catalogue of Microorganisms (GCM) 10K type strain sequencing project: providing services to taxonomists for standard genome sequencing and annotation.</title>
        <authorList>
            <consortium name="The Broad Institute Genomics Platform"/>
            <consortium name="The Broad Institute Genome Sequencing Center for Infectious Disease"/>
            <person name="Wu L."/>
            <person name="Ma J."/>
        </authorList>
    </citation>
    <scope>NUCLEOTIDE SEQUENCE [LARGE SCALE GENOMIC DNA]</scope>
    <source>
        <strain evidence="2">KCTC 52438</strain>
    </source>
</reference>
<comment type="caution">
    <text evidence="1">The sequence shown here is derived from an EMBL/GenBank/DDBJ whole genome shotgun (WGS) entry which is preliminary data.</text>
</comment>
<evidence type="ECO:0000313" key="1">
    <source>
        <dbReference type="EMBL" id="MFC3153182.1"/>
    </source>
</evidence>
<organism evidence="1 2">
    <name type="scientific">Litoribrevibacter euphylliae</name>
    <dbReference type="NCBI Taxonomy" id="1834034"/>
    <lineage>
        <taxon>Bacteria</taxon>
        <taxon>Pseudomonadati</taxon>
        <taxon>Pseudomonadota</taxon>
        <taxon>Gammaproteobacteria</taxon>
        <taxon>Oceanospirillales</taxon>
        <taxon>Oceanospirillaceae</taxon>
        <taxon>Litoribrevibacter</taxon>
    </lineage>
</organism>
<sequence>MKSGHAELSIPSPCVRNCCLDGQDVCIGCFRTYEEILEWSGASEQRKQEILARASERRLHHKPYPWASKQ</sequence>
<dbReference type="PANTHER" id="PTHR35175:SF2">
    <property type="entry name" value="DUF1289 DOMAIN-CONTAINING PROTEIN"/>
    <property type="match status" value="1"/>
</dbReference>
<dbReference type="RefSeq" id="WP_386723106.1">
    <property type="nucleotide sequence ID" value="NZ_JBHRSZ010000009.1"/>
</dbReference>
<evidence type="ECO:0000313" key="2">
    <source>
        <dbReference type="Proteomes" id="UP001595476"/>
    </source>
</evidence>
<dbReference type="PANTHER" id="PTHR35175">
    <property type="entry name" value="DUF1289 DOMAIN-CONTAINING PROTEIN"/>
    <property type="match status" value="1"/>
</dbReference>
<dbReference type="InterPro" id="IPR010710">
    <property type="entry name" value="DUF1289"/>
</dbReference>
<keyword evidence="2" id="KW-1185">Reference proteome</keyword>
<dbReference type="Pfam" id="PF06945">
    <property type="entry name" value="DUF1289"/>
    <property type="match status" value="1"/>
</dbReference>
<protein>
    <submittedName>
        <fullName evidence="1">DUF1289 domain-containing protein</fullName>
    </submittedName>
</protein>
<dbReference type="EMBL" id="JBHRSZ010000009">
    <property type="protein sequence ID" value="MFC3153182.1"/>
    <property type="molecule type" value="Genomic_DNA"/>
</dbReference>
<proteinExistence type="predicted"/>
<dbReference type="Proteomes" id="UP001595476">
    <property type="component" value="Unassembled WGS sequence"/>
</dbReference>
<accession>A0ABV7HH21</accession>
<gene>
    <name evidence="1" type="ORF">ACFOEK_19240</name>
</gene>